<evidence type="ECO:0000313" key="4">
    <source>
        <dbReference type="Proteomes" id="UP000830671"/>
    </source>
</evidence>
<evidence type="ECO:0000313" key="3">
    <source>
        <dbReference type="EMBL" id="UQC75711.1"/>
    </source>
</evidence>
<feature type="compositionally biased region" description="Basic and acidic residues" evidence="2">
    <location>
        <begin position="468"/>
        <end position="487"/>
    </location>
</feature>
<evidence type="ECO:0000256" key="1">
    <source>
        <dbReference type="ARBA" id="ARBA00023242"/>
    </source>
</evidence>
<keyword evidence="3" id="KW-0378">Hydrolase</keyword>
<dbReference type="InterPro" id="IPR032710">
    <property type="entry name" value="NTF2-like_dom_sf"/>
</dbReference>
<dbReference type="GO" id="GO:0030638">
    <property type="term" value="P:polyketide metabolic process"/>
    <property type="evidence" value="ECO:0007669"/>
    <property type="project" value="InterPro"/>
</dbReference>
<dbReference type="AlphaFoldDB" id="A0A9Q8WA65"/>
<dbReference type="RefSeq" id="XP_049137356.1">
    <property type="nucleotide sequence ID" value="XM_049296132.1"/>
</dbReference>
<protein>
    <submittedName>
        <fullName evidence="3">Dienelactone hydrolase</fullName>
    </submittedName>
</protein>
<dbReference type="PANTHER" id="PTHR38436">
    <property type="entry name" value="POLYKETIDE CYCLASE SNOAL-LIKE DOMAIN"/>
    <property type="match status" value="1"/>
</dbReference>
<reference evidence="3" key="1">
    <citation type="journal article" date="2021" name="Mol. Plant Microbe Interact.">
        <title>Complete Genome Sequence of the Plant-Pathogenic Fungus Colletotrichum lupini.</title>
        <authorList>
            <person name="Baroncelli R."/>
            <person name="Pensec F."/>
            <person name="Da Lio D."/>
            <person name="Boufleur T."/>
            <person name="Vicente I."/>
            <person name="Sarrocco S."/>
            <person name="Picot A."/>
            <person name="Baraldi E."/>
            <person name="Sukno S."/>
            <person name="Thon M."/>
            <person name="Le Floch G."/>
        </authorList>
    </citation>
    <scope>NUCLEOTIDE SEQUENCE</scope>
    <source>
        <strain evidence="3">IMI 504893</strain>
    </source>
</reference>
<dbReference type="GeneID" id="73351142"/>
<dbReference type="PANTHER" id="PTHR38436:SF3">
    <property type="entry name" value="CARBOXYMETHYLENEBUTENOLIDASE-RELATED"/>
    <property type="match status" value="1"/>
</dbReference>
<proteinExistence type="predicted"/>
<gene>
    <name evidence="3" type="ORF">CLUP02_17219</name>
</gene>
<dbReference type="KEGG" id="clup:CLUP02_17219"/>
<sequence length="1149" mass="127428">MNIDIPKLVKAAVPDSEGRNARIVSDNWNRPVHRDPNFLSKDFPRGRPKLYISAESEEFDQLTLDEWRDEDFDVEYLPMGGNAKEYRNKLRSLSKTNMGPSYGDAAAACLEHYHVMDNNPEFKLGLLIAYYPTAIPDPKGHFPSSISALVHLAAGEEIGVTKQSQMVGIQGKRRTTRKRVENGMGIGGMLQLAYPSYTYDAEPGFAEHDLDEYHPVSAELAWSRSLGAAKKAFNNHADLELVLEQNVQACDVPNDLGEADHGPRLEADLFAGKFFTRNLNQTLSSYTTHKTPHVTHIPTLTGGVGAQELEAFYKQFFNNPPSMKLTLISRTIGTDRVVDEVHVRFKHTEEMPWILPGVPATNKRVEVLVVSIVGLRGGKLYHEHVYWDQASVLVQVGLLDPNLVPEAGRKIGVERLPVVGREAARRVLRGWDDNEGEADNELVPGWHEEAVGDEKTAKGKQNSGGTTKDQKGGQKEGHPAAKPLTERPKPTTIMLYLPFAGDLYIGSSMMPTPIDGITAENNQVAPEYVILDTSNVNVGVSGCLPRISTHHIPQWASLLLGSLPEPMAGQVWIPTKFSPLPSAEPTATFLSIHSRDILTSEDTFAVTHTLCCRQQRLLASQLLTSSFSTSSIRQKPALPAAWIVQVGINLVATHIVAYTAKECPVAQVCRIDSYFVNAHREKSNLQVHRLNLFEPRIHNPRNSRRTCLPTDLSKPTCRQCAASGTKCDYNSRLIRWSTRPTPHVPPAYCIPRNDLHLTVYLEVCERRALDYFHLRVWPLLSTAEEPCAPPSSVALEHRVVLLAACLLSDSHRLLQDGTHDHDSLSKKRLECLAAVRTEIDRCCVEPKRDGPTTGLLFAVILLYFDDGYMGCVLKSASTSSHYNGILAILEHLGGIEAVVSTAPEPLHMLLSEFATTDLTTSMIQGKPSAFPPDVWHRLDKGPVWWGRDPLGRCSLASVFREIAKMGLYLQATTSMAEDLSIERIREFEASLRPVYAPLTVADADGQSPSEVSDCSTSATEAEAVHAFTLVRIFQHTALLYLYRAICGLPTRHPLVQQHVKSCLACIFEIPREANNLNCIVFPLFIAGAHVSTAEEQKAVLDMADVIYDDMRFASIDAVKAFFKTIWPSRSGEKTWLEIFSHLSPHVLVL</sequence>
<name>A0A9Q8WA65_9PEZI</name>
<evidence type="ECO:0000256" key="2">
    <source>
        <dbReference type="SAM" id="MobiDB-lite"/>
    </source>
</evidence>
<feature type="compositionally biased region" description="Basic and acidic residues" evidence="2">
    <location>
        <begin position="446"/>
        <end position="457"/>
    </location>
</feature>
<feature type="region of interest" description="Disordered" evidence="2">
    <location>
        <begin position="434"/>
        <end position="487"/>
    </location>
</feature>
<dbReference type="SUPFAM" id="SSF54427">
    <property type="entry name" value="NTF2-like"/>
    <property type="match status" value="1"/>
</dbReference>
<dbReference type="Proteomes" id="UP000830671">
    <property type="component" value="Chromosome 10"/>
</dbReference>
<dbReference type="Pfam" id="PF11951">
    <property type="entry name" value="Fungal_trans_2"/>
    <property type="match status" value="1"/>
</dbReference>
<dbReference type="InterPro" id="IPR021858">
    <property type="entry name" value="Fun_TF"/>
</dbReference>
<organism evidence="3 4">
    <name type="scientific">Colletotrichum lupini</name>
    <dbReference type="NCBI Taxonomy" id="145971"/>
    <lineage>
        <taxon>Eukaryota</taxon>
        <taxon>Fungi</taxon>
        <taxon>Dikarya</taxon>
        <taxon>Ascomycota</taxon>
        <taxon>Pezizomycotina</taxon>
        <taxon>Sordariomycetes</taxon>
        <taxon>Hypocreomycetidae</taxon>
        <taxon>Glomerellales</taxon>
        <taxon>Glomerellaceae</taxon>
        <taxon>Colletotrichum</taxon>
        <taxon>Colletotrichum acutatum species complex</taxon>
    </lineage>
</organism>
<keyword evidence="1" id="KW-0539">Nucleus</keyword>
<dbReference type="EMBL" id="CP019472">
    <property type="protein sequence ID" value="UQC75711.1"/>
    <property type="molecule type" value="Genomic_DNA"/>
</dbReference>
<dbReference type="InterPro" id="IPR009959">
    <property type="entry name" value="Cyclase_SnoaL-like"/>
</dbReference>
<dbReference type="Gene3D" id="3.10.450.50">
    <property type="match status" value="1"/>
</dbReference>
<dbReference type="GO" id="GO:0016787">
    <property type="term" value="F:hydrolase activity"/>
    <property type="evidence" value="ECO:0007669"/>
    <property type="project" value="UniProtKB-KW"/>
</dbReference>
<keyword evidence="4" id="KW-1185">Reference proteome</keyword>
<accession>A0A9Q8WA65</accession>